<comment type="caution">
    <text evidence="2">The sequence shown here is derived from an EMBL/GenBank/DDBJ whole genome shotgun (WGS) entry which is preliminary data.</text>
</comment>
<dbReference type="OrthoDB" id="9791637at2"/>
<dbReference type="PANTHER" id="PTHR36440">
    <property type="entry name" value="PUTATIVE (AFU_ORTHOLOGUE AFUA_8G07350)-RELATED"/>
    <property type="match status" value="1"/>
</dbReference>
<dbReference type="InterPro" id="IPR053146">
    <property type="entry name" value="QDO-like"/>
</dbReference>
<keyword evidence="3" id="KW-1185">Reference proteome</keyword>
<proteinExistence type="predicted"/>
<dbReference type="AlphaFoldDB" id="A0A2N3WVI0"/>
<dbReference type="SUPFAM" id="SSF51182">
    <property type="entry name" value="RmlC-like cupins"/>
    <property type="match status" value="1"/>
</dbReference>
<feature type="domain" description="Cupin type-2" evidence="1">
    <location>
        <begin position="40"/>
        <end position="91"/>
    </location>
</feature>
<evidence type="ECO:0000313" key="3">
    <source>
        <dbReference type="Proteomes" id="UP000233750"/>
    </source>
</evidence>
<reference evidence="2 3" key="1">
    <citation type="submission" date="2017-12" db="EMBL/GenBank/DDBJ databases">
        <title>Sequencing the genomes of 1000 Actinobacteria strains.</title>
        <authorList>
            <person name="Klenk H.-P."/>
        </authorList>
    </citation>
    <scope>NUCLEOTIDE SEQUENCE [LARGE SCALE GENOMIC DNA]</scope>
    <source>
        <strain evidence="2 3">DSM 45165</strain>
    </source>
</reference>
<dbReference type="InterPro" id="IPR014710">
    <property type="entry name" value="RmlC-like_jellyroll"/>
</dbReference>
<organism evidence="2 3">
    <name type="scientific">Amycolatopsis echigonensis</name>
    <dbReference type="NCBI Taxonomy" id="2576905"/>
    <lineage>
        <taxon>Bacteria</taxon>
        <taxon>Bacillati</taxon>
        <taxon>Actinomycetota</taxon>
        <taxon>Actinomycetes</taxon>
        <taxon>Pseudonocardiales</taxon>
        <taxon>Pseudonocardiaceae</taxon>
        <taxon>Amycolatopsis</taxon>
    </lineage>
</organism>
<dbReference type="Gene3D" id="2.60.120.10">
    <property type="entry name" value="Jelly Rolls"/>
    <property type="match status" value="1"/>
</dbReference>
<dbReference type="Pfam" id="PF07883">
    <property type="entry name" value="Cupin_2"/>
    <property type="match status" value="1"/>
</dbReference>
<protein>
    <submittedName>
        <fullName evidence="2">Cupin domain-containing protein</fullName>
    </submittedName>
</protein>
<evidence type="ECO:0000259" key="1">
    <source>
        <dbReference type="Pfam" id="PF07883"/>
    </source>
</evidence>
<name>A0A2N3WVI0_9PSEU</name>
<dbReference type="InterPro" id="IPR011051">
    <property type="entry name" value="RmlC_Cupin_sf"/>
</dbReference>
<dbReference type="Proteomes" id="UP000233750">
    <property type="component" value="Unassembled WGS sequence"/>
</dbReference>
<gene>
    <name evidence="2" type="ORF">ATK30_8856</name>
</gene>
<dbReference type="RefSeq" id="WP_101440515.1">
    <property type="nucleotide sequence ID" value="NZ_PJMY01000003.1"/>
</dbReference>
<dbReference type="EMBL" id="PJMY01000003">
    <property type="protein sequence ID" value="PKV97854.1"/>
    <property type="molecule type" value="Genomic_DNA"/>
</dbReference>
<evidence type="ECO:0000313" key="2">
    <source>
        <dbReference type="EMBL" id="PKV97854.1"/>
    </source>
</evidence>
<accession>A0A2N3WVI0</accession>
<sequence length="149" mass="15918">MTIHLSTAGEGPELDTKDATVTVKASSADTGGYELFEIDAPRGPAVPPHADPWTKGFYVLYGRFTVCLDGELHDLGPGSFVHIPAGTSNTFTVHTPHAKFLVFTPDDAMGRFFREIDGIVPSDAPLPDTVPLLGDIASRHGVTFEELAP</sequence>
<dbReference type="InterPro" id="IPR013096">
    <property type="entry name" value="Cupin_2"/>
</dbReference>
<dbReference type="PANTHER" id="PTHR36440:SF1">
    <property type="entry name" value="PUTATIVE (AFU_ORTHOLOGUE AFUA_8G07350)-RELATED"/>
    <property type="match status" value="1"/>
</dbReference>